<dbReference type="RefSeq" id="WP_324716560.1">
    <property type="nucleotide sequence ID" value="NZ_CP141615.1"/>
</dbReference>
<gene>
    <name evidence="10" type="ORF">U7230_14590</name>
</gene>
<proteinExistence type="predicted"/>
<evidence type="ECO:0000256" key="4">
    <source>
        <dbReference type="ARBA" id="ARBA00022519"/>
    </source>
</evidence>
<feature type="transmembrane region" description="Helical" evidence="9">
    <location>
        <begin position="43"/>
        <end position="74"/>
    </location>
</feature>
<keyword evidence="7 9" id="KW-0472">Membrane</keyword>
<dbReference type="Proteomes" id="UP001332192">
    <property type="component" value="Chromosome"/>
</dbReference>
<organism evidence="10 11">
    <name type="scientific">Carboxydichorda subterranea</name>
    <dbReference type="NCBI Taxonomy" id="3109565"/>
    <lineage>
        <taxon>Bacteria</taxon>
        <taxon>Bacillati</taxon>
        <taxon>Bacillota</taxon>
        <taxon>Limnochordia</taxon>
        <taxon>Limnochordales</taxon>
        <taxon>Geochordaceae</taxon>
        <taxon>Carboxydichorda</taxon>
    </lineage>
</organism>
<evidence type="ECO:0000256" key="6">
    <source>
        <dbReference type="ARBA" id="ARBA00022989"/>
    </source>
</evidence>
<dbReference type="Pfam" id="PF02653">
    <property type="entry name" value="BPD_transp_2"/>
    <property type="match status" value="1"/>
</dbReference>
<keyword evidence="4" id="KW-0997">Cell inner membrane</keyword>
<feature type="transmembrane region" description="Helical" evidence="9">
    <location>
        <begin position="242"/>
        <end position="273"/>
    </location>
</feature>
<comment type="subcellular location">
    <subcellularLocation>
        <location evidence="1">Cell membrane</location>
        <topology evidence="1">Multi-pass membrane protein</topology>
    </subcellularLocation>
</comment>
<feature type="compositionally biased region" description="Basic and acidic residues" evidence="8">
    <location>
        <begin position="315"/>
        <end position="329"/>
    </location>
</feature>
<keyword evidence="6 9" id="KW-1133">Transmembrane helix</keyword>
<accession>A0ABZ1BWV0</accession>
<evidence type="ECO:0000313" key="10">
    <source>
        <dbReference type="EMBL" id="WRP17289.1"/>
    </source>
</evidence>
<evidence type="ECO:0000256" key="7">
    <source>
        <dbReference type="ARBA" id="ARBA00023136"/>
    </source>
</evidence>
<evidence type="ECO:0000313" key="11">
    <source>
        <dbReference type="Proteomes" id="UP001332192"/>
    </source>
</evidence>
<feature type="transmembrane region" description="Helical" evidence="9">
    <location>
        <begin position="86"/>
        <end position="115"/>
    </location>
</feature>
<feature type="region of interest" description="Disordered" evidence="8">
    <location>
        <begin position="315"/>
        <end position="345"/>
    </location>
</feature>
<sequence length="345" mass="36974">MRLLAITVVVFVTMSLVRPDRFFTPDNFSSMAFQFPEFGLLAIAMMITMLTGGIDLSIVGIANLSGILAALTLTRLMPPDAAGIQVVLYSLLAVAISLVTGIACGLFNGFLIGYVGIVPILATLGTMQLYTGIAIVITQGAAVYGFPDIITFLGNGSLWIFPVPFLIFGAFALAFSLLLNKTSYGFKLYLMGTNPTAARFSGIDNTLMLLKTYMLSGLMAAVAGFVVLARTNSAKADYGSSYTLQAILIAVLGGVNPSGGFGTVLGLVLAILTLQFLSSGFNMLRFSNFFKEFIWGAVLLVVMVVNYVSNTRSNREQARRRREAERQADVARGAESSVWRPGAQD</sequence>
<reference evidence="10 11" key="1">
    <citation type="journal article" date="2024" name="Front. Microbiol.">
        <title>Novel thermophilic genera Geochorda gen. nov. and Carboxydochorda gen. nov. from the deep terrestrial subsurface reveal the ecophysiological diversity in the class Limnochordia.</title>
        <authorList>
            <person name="Karnachuk O.V."/>
            <person name="Lukina A.P."/>
            <person name="Avakyan M.R."/>
            <person name="Kadnikov V.V."/>
            <person name="Begmatov S."/>
            <person name="Beletsky A.V."/>
            <person name="Vlasova K.G."/>
            <person name="Novikov A.A."/>
            <person name="Shcherbakova V.A."/>
            <person name="Mardanov A.V."/>
            <person name="Ravin N.V."/>
        </authorList>
    </citation>
    <scope>NUCLEOTIDE SEQUENCE [LARGE SCALE GENOMIC DNA]</scope>
    <source>
        <strain evidence="10 11">L945</strain>
    </source>
</reference>
<evidence type="ECO:0000256" key="9">
    <source>
        <dbReference type="SAM" id="Phobius"/>
    </source>
</evidence>
<evidence type="ECO:0000256" key="5">
    <source>
        <dbReference type="ARBA" id="ARBA00022692"/>
    </source>
</evidence>
<keyword evidence="11" id="KW-1185">Reference proteome</keyword>
<feature type="transmembrane region" description="Helical" evidence="9">
    <location>
        <begin position="293"/>
        <end position="310"/>
    </location>
</feature>
<dbReference type="InterPro" id="IPR001851">
    <property type="entry name" value="ABC_transp_permease"/>
</dbReference>
<name>A0ABZ1BWV0_9FIRM</name>
<evidence type="ECO:0000256" key="3">
    <source>
        <dbReference type="ARBA" id="ARBA00022475"/>
    </source>
</evidence>
<evidence type="ECO:0000256" key="8">
    <source>
        <dbReference type="SAM" id="MobiDB-lite"/>
    </source>
</evidence>
<feature type="transmembrane region" description="Helical" evidence="9">
    <location>
        <begin position="158"/>
        <end position="179"/>
    </location>
</feature>
<keyword evidence="3" id="KW-1003">Cell membrane</keyword>
<protein>
    <submittedName>
        <fullName evidence="10">ABC transporter permease</fullName>
    </submittedName>
</protein>
<evidence type="ECO:0000256" key="1">
    <source>
        <dbReference type="ARBA" id="ARBA00004651"/>
    </source>
</evidence>
<dbReference type="EMBL" id="CP141615">
    <property type="protein sequence ID" value="WRP17289.1"/>
    <property type="molecule type" value="Genomic_DNA"/>
</dbReference>
<keyword evidence="5 9" id="KW-0812">Transmembrane</keyword>
<dbReference type="CDD" id="cd06579">
    <property type="entry name" value="TM_PBP1_transp_AraH_like"/>
    <property type="match status" value="1"/>
</dbReference>
<dbReference type="PANTHER" id="PTHR32196">
    <property type="entry name" value="ABC TRANSPORTER PERMEASE PROTEIN YPHD-RELATED-RELATED"/>
    <property type="match status" value="1"/>
</dbReference>
<dbReference type="PANTHER" id="PTHR32196:SF21">
    <property type="entry name" value="ABC TRANSPORTER PERMEASE PROTEIN YPHD-RELATED"/>
    <property type="match status" value="1"/>
</dbReference>
<feature type="transmembrane region" description="Helical" evidence="9">
    <location>
        <begin position="213"/>
        <end position="230"/>
    </location>
</feature>
<keyword evidence="2" id="KW-0813">Transport</keyword>
<evidence type="ECO:0000256" key="2">
    <source>
        <dbReference type="ARBA" id="ARBA00022448"/>
    </source>
</evidence>